<dbReference type="InterPro" id="IPR054207">
    <property type="entry name" value="DUF6913"/>
</dbReference>
<keyword evidence="2" id="KW-1185">Reference proteome</keyword>
<proteinExistence type="predicted"/>
<dbReference type="eggNOG" id="ENOG503327W">
    <property type="taxonomic scope" value="Bacteria"/>
</dbReference>
<accession>A0A0A2MR90</accession>
<dbReference type="OrthoDB" id="1430532at2"/>
<dbReference type="EMBL" id="JRLW01000001">
    <property type="protein sequence ID" value="KGO90760.1"/>
    <property type="molecule type" value="Genomic_DNA"/>
</dbReference>
<protein>
    <submittedName>
        <fullName evidence="1">Uncharacterized protein</fullName>
    </submittedName>
</protein>
<dbReference type="AlphaFoldDB" id="A0A0A2MR90"/>
<dbReference type="STRING" id="1121899.GCA_000430025_01104"/>
<evidence type="ECO:0000313" key="1">
    <source>
        <dbReference type="EMBL" id="KGO90760.1"/>
    </source>
</evidence>
<sequence>MFLRFIKDFFIKKTVKKSLLAYSLESTGKKIETVGLLIDETYFSKEKELIEEITANGISAGNIKVLIYKDRIKKKDLFEHPSFSRKDISFTGEFQKEEIKQFTRETFDMLISYYDIEKPQLLIVTLQSKARFKVGFSSTDKRLNNFTITTVAEKHQEFVTELFRYLKILNKI</sequence>
<reference evidence="1 2" key="1">
    <citation type="submission" date="2013-09" db="EMBL/GenBank/DDBJ databases">
        <authorList>
            <person name="Zeng Z."/>
            <person name="Chen C."/>
        </authorList>
    </citation>
    <scope>NUCLEOTIDE SEQUENCE [LARGE SCALE GENOMIC DNA]</scope>
    <source>
        <strain evidence="1 2">GH29-5</strain>
    </source>
</reference>
<organism evidence="1 2">
    <name type="scientific">Flavobacterium suncheonense GH29-5 = DSM 17707</name>
    <dbReference type="NCBI Taxonomy" id="1121899"/>
    <lineage>
        <taxon>Bacteria</taxon>
        <taxon>Pseudomonadati</taxon>
        <taxon>Bacteroidota</taxon>
        <taxon>Flavobacteriia</taxon>
        <taxon>Flavobacteriales</taxon>
        <taxon>Flavobacteriaceae</taxon>
        <taxon>Flavobacterium</taxon>
    </lineage>
</organism>
<comment type="caution">
    <text evidence="1">The sequence shown here is derived from an EMBL/GenBank/DDBJ whole genome shotgun (WGS) entry which is preliminary data.</text>
</comment>
<name>A0A0A2MR90_9FLAO</name>
<dbReference type="RefSeq" id="WP_026979858.1">
    <property type="nucleotide sequence ID" value="NZ_AUCZ01000004.1"/>
</dbReference>
<gene>
    <name evidence="1" type="ORF">Q764_01165</name>
</gene>
<dbReference type="Proteomes" id="UP000030121">
    <property type="component" value="Unassembled WGS sequence"/>
</dbReference>
<dbReference type="Pfam" id="PF21857">
    <property type="entry name" value="DUF6913"/>
    <property type="match status" value="1"/>
</dbReference>
<evidence type="ECO:0000313" key="2">
    <source>
        <dbReference type="Proteomes" id="UP000030121"/>
    </source>
</evidence>